<accession>A0A0S2KHF6</accession>
<dbReference type="Gene3D" id="1.10.760.10">
    <property type="entry name" value="Cytochrome c-like domain"/>
    <property type="match status" value="2"/>
</dbReference>
<evidence type="ECO:0000256" key="10">
    <source>
        <dbReference type="PIRSR" id="PIRSR000018-51"/>
    </source>
</evidence>
<evidence type="ECO:0000256" key="1">
    <source>
        <dbReference type="ARBA" id="ARBA00004236"/>
    </source>
</evidence>
<name>A0A0S2KHF6_9GAMM</name>
<dbReference type="GO" id="GO:0009055">
    <property type="term" value="F:electron transfer activity"/>
    <property type="evidence" value="ECO:0007669"/>
    <property type="project" value="InterPro"/>
</dbReference>
<feature type="binding site" description="axial binding residue" evidence="10">
    <location>
        <position position="212"/>
    </location>
    <ligand>
        <name>heme c</name>
        <dbReference type="ChEBI" id="CHEBI:61717"/>
        <label>2</label>
    </ligand>
    <ligandPart>
        <name>Fe</name>
        <dbReference type="ChEBI" id="CHEBI:18248"/>
    </ligandPart>
</feature>
<dbReference type="Pfam" id="PF00034">
    <property type="entry name" value="Cytochrom_C"/>
    <property type="match status" value="2"/>
</dbReference>
<evidence type="ECO:0000256" key="2">
    <source>
        <dbReference type="ARBA" id="ARBA00022475"/>
    </source>
</evidence>
<gene>
    <name evidence="12" type="ORF">PS2015_2775</name>
</gene>
<dbReference type="InterPro" id="IPR009056">
    <property type="entry name" value="Cyt_c-like_dom"/>
</dbReference>
<feature type="binding site" description="covalent" evidence="9">
    <location>
        <position position="65"/>
    </location>
    <ligand>
        <name>heme c</name>
        <dbReference type="ChEBI" id="CHEBI:61717"/>
        <label>1</label>
    </ligand>
</feature>
<dbReference type="GO" id="GO:0005506">
    <property type="term" value="F:iron ion binding"/>
    <property type="evidence" value="ECO:0007669"/>
    <property type="project" value="InterPro"/>
</dbReference>
<dbReference type="GO" id="GO:0020037">
    <property type="term" value="F:heme binding"/>
    <property type="evidence" value="ECO:0007669"/>
    <property type="project" value="InterPro"/>
</dbReference>
<feature type="binding site" description="covalent" evidence="9">
    <location>
        <position position="208"/>
    </location>
    <ligand>
        <name>heme c</name>
        <dbReference type="ChEBI" id="CHEBI:61717"/>
        <label>2</label>
    </ligand>
</feature>
<keyword evidence="6" id="KW-0677">Repeat</keyword>
<keyword evidence="2" id="KW-1003">Cell membrane</keyword>
<evidence type="ECO:0000256" key="9">
    <source>
        <dbReference type="PIRSR" id="PIRSR000018-50"/>
    </source>
</evidence>
<feature type="binding site" description="axial binding residue" evidence="10">
    <location>
        <position position="339"/>
    </location>
    <ligand>
        <name>heme c</name>
        <dbReference type="ChEBI" id="CHEBI:61717"/>
        <label>3</label>
    </ligand>
    <ligandPart>
        <name>Fe</name>
        <dbReference type="ChEBI" id="CHEBI:18248"/>
    </ligandPart>
</feature>
<keyword evidence="4 10" id="KW-0479">Metal-binding</keyword>
<organism evidence="12 13">
    <name type="scientific">Pseudohongiella spirulinae</name>
    <dbReference type="NCBI Taxonomy" id="1249552"/>
    <lineage>
        <taxon>Bacteria</taxon>
        <taxon>Pseudomonadati</taxon>
        <taxon>Pseudomonadota</taxon>
        <taxon>Gammaproteobacteria</taxon>
        <taxon>Pseudomonadales</taxon>
        <taxon>Pseudohongiellaceae</taxon>
        <taxon>Pseudohongiella</taxon>
    </lineage>
</organism>
<evidence type="ECO:0000313" key="13">
    <source>
        <dbReference type="Proteomes" id="UP000065641"/>
    </source>
</evidence>
<evidence type="ECO:0000259" key="11">
    <source>
        <dbReference type="PROSITE" id="PS51007"/>
    </source>
</evidence>
<dbReference type="PROSITE" id="PS51007">
    <property type="entry name" value="CYTC"/>
    <property type="match status" value="3"/>
</dbReference>
<keyword evidence="7 10" id="KW-0408">Iron</keyword>
<dbReference type="EMBL" id="CP013189">
    <property type="protein sequence ID" value="ALO47407.1"/>
    <property type="molecule type" value="Genomic_DNA"/>
</dbReference>
<feature type="binding site" description="covalent" evidence="9">
    <location>
        <position position="338"/>
    </location>
    <ligand>
        <name>heme c</name>
        <dbReference type="ChEBI" id="CHEBI:61717"/>
        <label>3</label>
    </ligand>
</feature>
<keyword evidence="5" id="KW-0732">Signal</keyword>
<evidence type="ECO:0000256" key="3">
    <source>
        <dbReference type="ARBA" id="ARBA00022617"/>
    </source>
</evidence>
<evidence type="ECO:0000256" key="5">
    <source>
        <dbReference type="ARBA" id="ARBA00022729"/>
    </source>
</evidence>
<evidence type="ECO:0000256" key="8">
    <source>
        <dbReference type="ARBA" id="ARBA00023136"/>
    </source>
</evidence>
<comment type="cofactor">
    <cofactor evidence="9">
        <name>heme c</name>
        <dbReference type="ChEBI" id="CHEBI:61717"/>
    </cofactor>
    <text evidence="9">Binds 3 heme c groups covalently per subunit.</text>
</comment>
<feature type="binding site" description="covalent" evidence="9">
    <location>
        <position position="62"/>
    </location>
    <ligand>
        <name>heme c</name>
        <dbReference type="ChEBI" id="CHEBI:61717"/>
        <label>1</label>
    </ligand>
</feature>
<feature type="binding site" description="covalent" evidence="9">
    <location>
        <position position="335"/>
    </location>
    <ligand>
        <name>heme c</name>
        <dbReference type="ChEBI" id="CHEBI:61717"/>
        <label>3</label>
    </ligand>
</feature>
<dbReference type="GO" id="GO:0016614">
    <property type="term" value="F:oxidoreductase activity, acting on CH-OH group of donors"/>
    <property type="evidence" value="ECO:0007669"/>
    <property type="project" value="InterPro"/>
</dbReference>
<dbReference type="InterPro" id="IPR036909">
    <property type="entry name" value="Cyt_c-like_dom_sf"/>
</dbReference>
<evidence type="ECO:0000256" key="4">
    <source>
        <dbReference type="ARBA" id="ARBA00022723"/>
    </source>
</evidence>
<dbReference type="Proteomes" id="UP000065641">
    <property type="component" value="Chromosome"/>
</dbReference>
<keyword evidence="13" id="KW-1185">Reference proteome</keyword>
<dbReference type="PANTHER" id="PTHR35008:SF8">
    <property type="entry name" value="ALCOHOL DEHYDROGENASE CYTOCHROME C SUBUNIT"/>
    <property type="match status" value="1"/>
</dbReference>
<feature type="binding site" description="axial binding residue" evidence="10">
    <location>
        <position position="66"/>
    </location>
    <ligand>
        <name>heme c</name>
        <dbReference type="ChEBI" id="CHEBI:61717"/>
        <label>1</label>
    </ligand>
    <ligandPart>
        <name>Fe</name>
        <dbReference type="ChEBI" id="CHEBI:18248"/>
    </ligandPart>
</feature>
<protein>
    <submittedName>
        <fullName evidence="12">Gluconate 2-dehydrogenase cytochrome c subunit</fullName>
    </submittedName>
</protein>
<keyword evidence="8" id="KW-0472">Membrane</keyword>
<feature type="binding site" description="covalent" evidence="9">
    <location>
        <position position="211"/>
    </location>
    <ligand>
        <name>heme c</name>
        <dbReference type="ChEBI" id="CHEBI:61717"/>
        <label>2</label>
    </ligand>
</feature>
<keyword evidence="3 9" id="KW-0349">Heme</keyword>
<dbReference type="STRING" id="1249552.PS2015_2775"/>
<reference evidence="12 13" key="1">
    <citation type="submission" date="2015-11" db="EMBL/GenBank/DDBJ databases">
        <authorList>
            <person name="Zhang Y."/>
            <person name="Guo Z."/>
        </authorList>
    </citation>
    <scope>NUCLEOTIDE SEQUENCE [LARGE SCALE GENOMIC DNA]</scope>
    <source>
        <strain evidence="12 13">KCTC 32221</strain>
    </source>
</reference>
<feature type="domain" description="Cytochrome c" evidence="11">
    <location>
        <begin position="193"/>
        <end position="308"/>
    </location>
</feature>
<feature type="domain" description="Cytochrome c" evidence="11">
    <location>
        <begin position="48"/>
        <end position="151"/>
    </location>
</feature>
<feature type="domain" description="Cytochrome c" evidence="11">
    <location>
        <begin position="322"/>
        <end position="417"/>
    </location>
</feature>
<evidence type="ECO:0000256" key="7">
    <source>
        <dbReference type="ARBA" id="ARBA00023004"/>
    </source>
</evidence>
<dbReference type="PIRSF" id="PIRSF000018">
    <property type="entry name" value="Mb_ADH_cyt_c"/>
    <property type="match status" value="1"/>
</dbReference>
<dbReference type="SUPFAM" id="SSF46626">
    <property type="entry name" value="Cytochrome c"/>
    <property type="match status" value="3"/>
</dbReference>
<dbReference type="AlphaFoldDB" id="A0A0S2KHF6"/>
<evidence type="ECO:0000256" key="6">
    <source>
        <dbReference type="ARBA" id="ARBA00022737"/>
    </source>
</evidence>
<dbReference type="KEGG" id="pspi:PS2015_2775"/>
<dbReference type="GO" id="GO:0005886">
    <property type="term" value="C:plasma membrane"/>
    <property type="evidence" value="ECO:0007669"/>
    <property type="project" value="UniProtKB-SubCell"/>
</dbReference>
<dbReference type="PATRIC" id="fig|1249552.3.peg.2796"/>
<dbReference type="PANTHER" id="PTHR35008">
    <property type="entry name" value="BLL4482 PROTEIN-RELATED"/>
    <property type="match status" value="1"/>
</dbReference>
<dbReference type="InterPro" id="IPR014353">
    <property type="entry name" value="Membr-bd_ADH_cyt_c"/>
</dbReference>
<sequence length="433" mass="47812">MSDARFILLCFRSAVTCRWVTRQMFIALSNASIALFLLPVSSVVAARDSIDPGQYILYAGGCISCHTSDTGPDLAGGVPFEMPFGRIYSTNITPDVETGIGGWSNEQFANAMRKGILPDGGHLYPVFPYTSYTLISDEDIDLLYNYLMSIPPVRFVPPDNALRFPFDQRWLIGAWKRLFFDESRFVPATGQSDQWNRGAYLVEGLGHCGACHTPRGLLGNEKQQLAMTGATYRDEVDGKFLDWSATNLTQAGSGLKLWSNGQIEEYLKLGFSERAGVFGPMNRVVLNSTSHLHDEDIIAMAVYLKSLPALEQNMSVSKPAPDVMRRGEIVYDVHCGICHQPNGEGAITTGPPLVGSAVALAPDPASLINITLYGPQLPHEPVSPQWQARRWEAMESYYDTLTDSEVAEVLTYIRNAWTNSGSVVTAEQVRRQR</sequence>
<comment type="subcellular location">
    <subcellularLocation>
        <location evidence="1">Cell membrane</location>
    </subcellularLocation>
</comment>
<proteinExistence type="predicted"/>
<dbReference type="InterPro" id="IPR051459">
    <property type="entry name" value="Cytochrome_c-type_DH"/>
</dbReference>
<evidence type="ECO:0000313" key="12">
    <source>
        <dbReference type="EMBL" id="ALO47407.1"/>
    </source>
</evidence>